<dbReference type="InterPro" id="IPR036047">
    <property type="entry name" value="F-box-like_dom_sf"/>
</dbReference>
<dbReference type="Pfam" id="PF12937">
    <property type="entry name" value="F-box-like"/>
    <property type="match status" value="1"/>
</dbReference>
<proteinExistence type="predicted"/>
<dbReference type="SMART" id="SM00256">
    <property type="entry name" value="FBOX"/>
    <property type="match status" value="1"/>
</dbReference>
<organism evidence="2 3">
    <name type="scientific">Gnathostoma spinigerum</name>
    <dbReference type="NCBI Taxonomy" id="75299"/>
    <lineage>
        <taxon>Eukaryota</taxon>
        <taxon>Metazoa</taxon>
        <taxon>Ecdysozoa</taxon>
        <taxon>Nematoda</taxon>
        <taxon>Chromadorea</taxon>
        <taxon>Rhabditida</taxon>
        <taxon>Spirurina</taxon>
        <taxon>Gnathostomatomorpha</taxon>
        <taxon>Gnathostomatoidea</taxon>
        <taxon>Gnathostomatidae</taxon>
        <taxon>Gnathostoma</taxon>
    </lineage>
</organism>
<dbReference type="Proteomes" id="UP001608902">
    <property type="component" value="Unassembled WGS sequence"/>
</dbReference>
<dbReference type="Gene3D" id="1.20.1280.50">
    <property type="match status" value="1"/>
</dbReference>
<sequence length="406" mass="46798">MAVEIFPEQYPSTSYASEVKECHQRITPASAYTLSSRIDSLPPEIHLKILMLLSRPDVDNCSLVCQRWKNTVTLNAHLLARHQIYSMRISERKGDFMLTIRTTEDFEKRWEFPKTVANAHPRKRILSTNEGIPMKQRKLSEIEQKNAQIFFAAHGSTLISSLIHELLQTEDQTNYKAKLHTPTDAFFRRFARCFQLADVKQLFFDEVRLTDGFVDFLDFLTQENTTFVCDELRLDFCKLKYITPSSFAKLFKIIRFSSCSMAYIRDNVGHILPSNEVSEALKTCQRLDLSNITDDVCFSEEYINSYMGNPTPMKTLRLDNCEITNIWLMSLVERWKTSAVSFSNICLNSGLISVMDLKKSLSRVTSSCSKEQLFLIEHSVEPKRSLKVWTDQQGVHLVEMCCSASQ</sequence>
<reference evidence="2 3" key="1">
    <citation type="submission" date="2024-08" db="EMBL/GenBank/DDBJ databases">
        <title>Gnathostoma spinigerum genome.</title>
        <authorList>
            <person name="Gonzalez-Bertolin B."/>
            <person name="Monzon S."/>
            <person name="Zaballos A."/>
            <person name="Jimenez P."/>
            <person name="Dekumyoy P."/>
            <person name="Varona S."/>
            <person name="Cuesta I."/>
            <person name="Sumanam S."/>
            <person name="Adisakwattana P."/>
            <person name="Gasser R.B."/>
            <person name="Hernandez-Gonzalez A."/>
            <person name="Young N.D."/>
            <person name="Perteguer M.J."/>
        </authorList>
    </citation>
    <scope>NUCLEOTIDE SEQUENCE [LARGE SCALE GENOMIC DNA]</scope>
    <source>
        <strain evidence="2">AL3</strain>
        <tissue evidence="2">Liver</tissue>
    </source>
</reference>
<name>A0ABD6EG04_9BILA</name>
<dbReference type="InterPro" id="IPR001810">
    <property type="entry name" value="F-box_dom"/>
</dbReference>
<protein>
    <recommendedName>
        <fullName evidence="1">F-box domain-containing protein</fullName>
    </recommendedName>
</protein>
<feature type="domain" description="F-box" evidence="1">
    <location>
        <begin position="35"/>
        <end position="82"/>
    </location>
</feature>
<gene>
    <name evidence="2" type="ORF">AB6A40_003758</name>
</gene>
<dbReference type="PROSITE" id="PS50181">
    <property type="entry name" value="FBOX"/>
    <property type="match status" value="1"/>
</dbReference>
<dbReference type="AlphaFoldDB" id="A0ABD6EG04"/>
<comment type="caution">
    <text evidence="2">The sequence shown here is derived from an EMBL/GenBank/DDBJ whole genome shotgun (WGS) entry which is preliminary data.</text>
</comment>
<keyword evidence="3" id="KW-1185">Reference proteome</keyword>
<dbReference type="SUPFAM" id="SSF81383">
    <property type="entry name" value="F-box domain"/>
    <property type="match status" value="1"/>
</dbReference>
<evidence type="ECO:0000259" key="1">
    <source>
        <dbReference type="PROSITE" id="PS50181"/>
    </source>
</evidence>
<evidence type="ECO:0000313" key="2">
    <source>
        <dbReference type="EMBL" id="MFH4977049.1"/>
    </source>
</evidence>
<evidence type="ECO:0000313" key="3">
    <source>
        <dbReference type="Proteomes" id="UP001608902"/>
    </source>
</evidence>
<accession>A0ABD6EG04</accession>
<dbReference type="CDD" id="cd09917">
    <property type="entry name" value="F-box_SF"/>
    <property type="match status" value="1"/>
</dbReference>
<dbReference type="EMBL" id="JBGFUD010002024">
    <property type="protein sequence ID" value="MFH4977049.1"/>
    <property type="molecule type" value="Genomic_DNA"/>
</dbReference>